<dbReference type="InterPro" id="IPR003599">
    <property type="entry name" value="Ig_sub"/>
</dbReference>
<dbReference type="Proteomes" id="UP000507470">
    <property type="component" value="Unassembled WGS sequence"/>
</dbReference>
<dbReference type="InterPro" id="IPR003961">
    <property type="entry name" value="FN3_dom"/>
</dbReference>
<name>A0A6J8ATB7_MYTCO</name>
<dbReference type="SMART" id="SM00409">
    <property type="entry name" value="IG"/>
    <property type="match status" value="3"/>
</dbReference>
<keyword evidence="7" id="KW-1185">Reference proteome</keyword>
<dbReference type="SMART" id="SM00060">
    <property type="entry name" value="FN3"/>
    <property type="match status" value="1"/>
</dbReference>
<evidence type="ECO:0000256" key="1">
    <source>
        <dbReference type="ARBA" id="ARBA00022737"/>
    </source>
</evidence>
<dbReference type="CDD" id="cd00063">
    <property type="entry name" value="FN3"/>
    <property type="match status" value="1"/>
</dbReference>
<feature type="domain" description="Fibronectin type-III" evidence="5">
    <location>
        <begin position="296"/>
        <end position="394"/>
    </location>
</feature>
<sequence length="452" mass="50386">MGKLNVWRGNGPRQVNISPPNQTYTATELIGYVGPIKCIADCKPECIMTWNGPDLSDGITSVLQLQNLAKTQAGYYSCNASNNVGSLTSVGVNVIVNYAPTILRLQTLISNTIEEHQPVTFQCEVDSYPAPDITWIFSRTNTLLFKDEHVFKSNYTVPKTMCLQTGSYRCQGSNVIDAVLVNAYREIDLFVLCSVRIDQRYQEPPDNIAVMEKDTFNITVYLISYPKPSISWTMKHPDTGIISTVTNNNSFNVFEHTSTVHIGIMSKNDYGVYKINAFNNIGLQYTKSFSVIPQGPPIQPTDVLVTCEITSMLVSWLPGFNGGITQTFRVSWLNLKTQHTELSPEIMNSTQGQTKQHIVRSLDPGTMYIVYVEALNKHGIVRSTKNANCTTGSSTYEYFSISTINNVDCLSCTKSIKATVTFVPFHNVQHTKVMNAEMILFPALDVMRSKPS</sequence>
<dbReference type="AlphaFoldDB" id="A0A6J8ATB7"/>
<dbReference type="GO" id="GO:0043005">
    <property type="term" value="C:neuron projection"/>
    <property type="evidence" value="ECO:0007669"/>
    <property type="project" value="TreeGrafter"/>
</dbReference>
<evidence type="ECO:0008006" key="8">
    <source>
        <dbReference type="Google" id="ProtNLM"/>
    </source>
</evidence>
<dbReference type="PANTHER" id="PTHR12231:SF240">
    <property type="entry name" value="PROTEIN TURTLE HOMOLOG B"/>
    <property type="match status" value="1"/>
</dbReference>
<evidence type="ECO:0000259" key="5">
    <source>
        <dbReference type="PROSITE" id="PS50853"/>
    </source>
</evidence>
<evidence type="ECO:0000256" key="3">
    <source>
        <dbReference type="ARBA" id="ARBA00023319"/>
    </source>
</evidence>
<protein>
    <recommendedName>
        <fullName evidence="8">HMCN</fullName>
    </recommendedName>
</protein>
<dbReference type="InterPro" id="IPR036179">
    <property type="entry name" value="Ig-like_dom_sf"/>
</dbReference>
<evidence type="ECO:0000313" key="6">
    <source>
        <dbReference type="EMBL" id="CAC5371807.1"/>
    </source>
</evidence>
<keyword evidence="2" id="KW-1015">Disulfide bond</keyword>
<dbReference type="PROSITE" id="PS50853">
    <property type="entry name" value="FN3"/>
    <property type="match status" value="1"/>
</dbReference>
<keyword evidence="3" id="KW-0393">Immunoglobulin domain</keyword>
<dbReference type="InterPro" id="IPR051170">
    <property type="entry name" value="Neural/epithelial_adhesion"/>
</dbReference>
<proteinExistence type="predicted"/>
<dbReference type="EMBL" id="CACVKT020001809">
    <property type="protein sequence ID" value="CAC5371807.1"/>
    <property type="molecule type" value="Genomic_DNA"/>
</dbReference>
<dbReference type="Gene3D" id="2.60.40.10">
    <property type="entry name" value="Immunoglobulins"/>
    <property type="match status" value="4"/>
</dbReference>
<dbReference type="InterPro" id="IPR007110">
    <property type="entry name" value="Ig-like_dom"/>
</dbReference>
<evidence type="ECO:0000313" key="7">
    <source>
        <dbReference type="Proteomes" id="UP000507470"/>
    </source>
</evidence>
<gene>
    <name evidence="6" type="ORF">MCOR_10134</name>
</gene>
<dbReference type="Pfam" id="PF13927">
    <property type="entry name" value="Ig_3"/>
    <property type="match status" value="1"/>
</dbReference>
<dbReference type="Pfam" id="PF00041">
    <property type="entry name" value="fn3"/>
    <property type="match status" value="1"/>
</dbReference>
<accession>A0A6J8ATB7</accession>
<dbReference type="InterPro" id="IPR013098">
    <property type="entry name" value="Ig_I-set"/>
</dbReference>
<keyword evidence="1" id="KW-0677">Repeat</keyword>
<organism evidence="6 7">
    <name type="scientific">Mytilus coruscus</name>
    <name type="common">Sea mussel</name>
    <dbReference type="NCBI Taxonomy" id="42192"/>
    <lineage>
        <taxon>Eukaryota</taxon>
        <taxon>Metazoa</taxon>
        <taxon>Spiralia</taxon>
        <taxon>Lophotrochozoa</taxon>
        <taxon>Mollusca</taxon>
        <taxon>Bivalvia</taxon>
        <taxon>Autobranchia</taxon>
        <taxon>Pteriomorphia</taxon>
        <taxon>Mytilida</taxon>
        <taxon>Mytiloidea</taxon>
        <taxon>Mytilidae</taxon>
        <taxon>Mytilinae</taxon>
        <taxon>Mytilus</taxon>
    </lineage>
</organism>
<dbReference type="InterPro" id="IPR013783">
    <property type="entry name" value="Ig-like_fold"/>
</dbReference>
<feature type="domain" description="Ig-like" evidence="4">
    <location>
        <begin position="12"/>
        <end position="93"/>
    </location>
</feature>
<evidence type="ECO:0000259" key="4">
    <source>
        <dbReference type="PROSITE" id="PS50835"/>
    </source>
</evidence>
<dbReference type="InterPro" id="IPR036116">
    <property type="entry name" value="FN3_sf"/>
</dbReference>
<feature type="domain" description="Ig-like" evidence="4">
    <location>
        <begin position="100"/>
        <end position="188"/>
    </location>
</feature>
<dbReference type="OrthoDB" id="6161934at2759"/>
<dbReference type="PANTHER" id="PTHR12231">
    <property type="entry name" value="CTX-RELATED TYPE I TRANSMEMBRANE PROTEIN"/>
    <property type="match status" value="1"/>
</dbReference>
<dbReference type="SUPFAM" id="SSF49265">
    <property type="entry name" value="Fibronectin type III"/>
    <property type="match status" value="1"/>
</dbReference>
<dbReference type="SUPFAM" id="SSF48726">
    <property type="entry name" value="Immunoglobulin"/>
    <property type="match status" value="3"/>
</dbReference>
<dbReference type="PROSITE" id="PS50835">
    <property type="entry name" value="IG_LIKE"/>
    <property type="match status" value="2"/>
</dbReference>
<dbReference type="Pfam" id="PF07679">
    <property type="entry name" value="I-set"/>
    <property type="match status" value="1"/>
</dbReference>
<evidence type="ECO:0000256" key="2">
    <source>
        <dbReference type="ARBA" id="ARBA00023157"/>
    </source>
</evidence>
<reference evidence="6 7" key="1">
    <citation type="submission" date="2020-06" db="EMBL/GenBank/DDBJ databases">
        <authorList>
            <person name="Li R."/>
            <person name="Bekaert M."/>
        </authorList>
    </citation>
    <scope>NUCLEOTIDE SEQUENCE [LARGE SCALE GENOMIC DNA]</scope>
    <source>
        <strain evidence="7">wild</strain>
    </source>
</reference>